<accession>A0A413ITT2</accession>
<dbReference type="SUPFAM" id="SSF52540">
    <property type="entry name" value="P-loop containing nucleoside triphosphate hydrolases"/>
    <property type="match status" value="2"/>
</dbReference>
<evidence type="ECO:0000313" key="3">
    <source>
        <dbReference type="Proteomes" id="UP000286063"/>
    </source>
</evidence>
<name>A0A413ITT2_9BACT</name>
<dbReference type="Pfam" id="PF13479">
    <property type="entry name" value="AAA_24"/>
    <property type="match status" value="1"/>
</dbReference>
<dbReference type="EMBL" id="QSCR01000001">
    <property type="protein sequence ID" value="RGY21301.1"/>
    <property type="molecule type" value="Genomic_DNA"/>
</dbReference>
<sequence>MAIIKKSDVFPKRPVIIVIYGTPGVGKTSLFNTSKNPILLDCDRGADRSVNRQDTIVATNWKEVLQDEGEIKNYDTLGIDTAKAVLDDFLMTHVVEQDYKMKANKLKAYGAIGDEFKLFVNKRRNEGIDIVVIAHAKEEKDGDVIKLSPDVTGQSKDLLLRIADQVGFLTMVNNKRTLTFEPTDKTIGKNVAKLPTLEIPDENDPTFLTFMADIIEKVKESIQKQSEAQKEALEKVRELTSAIETMETPEQAMEISGEIMNLTKMQQAGLRKMFSEKTKSIGIKYNPDTKTFERCTQSA</sequence>
<dbReference type="Proteomes" id="UP000286063">
    <property type="component" value="Unassembled WGS sequence"/>
</dbReference>
<proteinExistence type="predicted"/>
<dbReference type="OrthoDB" id="787720at2"/>
<dbReference type="InterPro" id="IPR027417">
    <property type="entry name" value="P-loop_NTPase"/>
</dbReference>
<reference evidence="2 3" key="1">
    <citation type="submission" date="2018-08" db="EMBL/GenBank/DDBJ databases">
        <title>A genome reference for cultivated species of the human gut microbiota.</title>
        <authorList>
            <person name="Zou Y."/>
            <person name="Xue W."/>
            <person name="Luo G."/>
        </authorList>
    </citation>
    <scope>NUCLEOTIDE SEQUENCE [LARGE SCALE GENOMIC DNA]</scope>
    <source>
        <strain evidence="2 3">OF02-7</strain>
    </source>
</reference>
<gene>
    <name evidence="2" type="ORF">DXA50_00160</name>
</gene>
<protein>
    <submittedName>
        <fullName evidence="2">Uncharacterized protein</fullName>
    </submittedName>
</protein>
<organism evidence="2 3">
    <name type="scientific">Butyricimonas virosa</name>
    <dbReference type="NCBI Taxonomy" id="544645"/>
    <lineage>
        <taxon>Bacteria</taxon>
        <taxon>Pseudomonadati</taxon>
        <taxon>Bacteroidota</taxon>
        <taxon>Bacteroidia</taxon>
        <taxon>Bacteroidales</taxon>
        <taxon>Odoribacteraceae</taxon>
        <taxon>Butyricimonas</taxon>
    </lineage>
</organism>
<comment type="caution">
    <text evidence="2">The sequence shown here is derived from an EMBL/GenBank/DDBJ whole genome shotgun (WGS) entry which is preliminary data.</text>
</comment>
<dbReference type="RefSeq" id="WP_117774444.1">
    <property type="nucleotide sequence ID" value="NZ_QSCR01000001.1"/>
</dbReference>
<keyword evidence="1" id="KW-0175">Coiled coil</keyword>
<evidence type="ECO:0000256" key="1">
    <source>
        <dbReference type="SAM" id="Coils"/>
    </source>
</evidence>
<evidence type="ECO:0000313" key="2">
    <source>
        <dbReference type="EMBL" id="RGY21301.1"/>
    </source>
</evidence>
<dbReference type="AlphaFoldDB" id="A0A413ITT2"/>
<feature type="coiled-coil region" evidence="1">
    <location>
        <begin position="215"/>
        <end position="242"/>
    </location>
</feature>